<proteinExistence type="predicted"/>
<keyword evidence="1" id="KW-0812">Transmembrane</keyword>
<protein>
    <submittedName>
        <fullName evidence="2">Uncharacterized protein</fullName>
    </submittedName>
</protein>
<keyword evidence="1" id="KW-0472">Membrane</keyword>
<feature type="transmembrane region" description="Helical" evidence="1">
    <location>
        <begin position="6"/>
        <end position="27"/>
    </location>
</feature>
<dbReference type="AlphaFoldDB" id="A0A251SI57"/>
<dbReference type="EMBL" id="CM007903">
    <property type="protein sequence ID" value="OTF98308.1"/>
    <property type="molecule type" value="Genomic_DNA"/>
</dbReference>
<accession>A0A251SI57</accession>
<dbReference type="Proteomes" id="UP000215914">
    <property type="component" value="Chromosome 14"/>
</dbReference>
<name>A0A251SI57_HELAN</name>
<organism evidence="2 3">
    <name type="scientific">Helianthus annuus</name>
    <name type="common">Common sunflower</name>
    <dbReference type="NCBI Taxonomy" id="4232"/>
    <lineage>
        <taxon>Eukaryota</taxon>
        <taxon>Viridiplantae</taxon>
        <taxon>Streptophyta</taxon>
        <taxon>Embryophyta</taxon>
        <taxon>Tracheophyta</taxon>
        <taxon>Spermatophyta</taxon>
        <taxon>Magnoliopsida</taxon>
        <taxon>eudicotyledons</taxon>
        <taxon>Gunneridae</taxon>
        <taxon>Pentapetalae</taxon>
        <taxon>asterids</taxon>
        <taxon>campanulids</taxon>
        <taxon>Asterales</taxon>
        <taxon>Asteraceae</taxon>
        <taxon>Asteroideae</taxon>
        <taxon>Heliantheae alliance</taxon>
        <taxon>Heliantheae</taxon>
        <taxon>Helianthus</taxon>
    </lineage>
</organism>
<keyword evidence="1" id="KW-1133">Transmembrane helix</keyword>
<evidence type="ECO:0000256" key="1">
    <source>
        <dbReference type="SAM" id="Phobius"/>
    </source>
</evidence>
<evidence type="ECO:0000313" key="3">
    <source>
        <dbReference type="Proteomes" id="UP000215914"/>
    </source>
</evidence>
<reference evidence="3" key="1">
    <citation type="journal article" date="2017" name="Nature">
        <title>The sunflower genome provides insights into oil metabolism, flowering and Asterid evolution.</title>
        <authorList>
            <person name="Badouin H."/>
            <person name="Gouzy J."/>
            <person name="Grassa C.J."/>
            <person name="Murat F."/>
            <person name="Staton S.E."/>
            <person name="Cottret L."/>
            <person name="Lelandais-Briere C."/>
            <person name="Owens G.L."/>
            <person name="Carrere S."/>
            <person name="Mayjonade B."/>
            <person name="Legrand L."/>
            <person name="Gill N."/>
            <person name="Kane N.C."/>
            <person name="Bowers J.E."/>
            <person name="Hubner S."/>
            <person name="Bellec A."/>
            <person name="Berard A."/>
            <person name="Berges H."/>
            <person name="Blanchet N."/>
            <person name="Boniface M.C."/>
            <person name="Brunel D."/>
            <person name="Catrice O."/>
            <person name="Chaidir N."/>
            <person name="Claudel C."/>
            <person name="Donnadieu C."/>
            <person name="Faraut T."/>
            <person name="Fievet G."/>
            <person name="Helmstetter N."/>
            <person name="King M."/>
            <person name="Knapp S.J."/>
            <person name="Lai Z."/>
            <person name="Le Paslier M.C."/>
            <person name="Lippi Y."/>
            <person name="Lorenzon L."/>
            <person name="Mandel J.R."/>
            <person name="Marage G."/>
            <person name="Marchand G."/>
            <person name="Marquand E."/>
            <person name="Bret-Mestries E."/>
            <person name="Morien E."/>
            <person name="Nambeesan S."/>
            <person name="Nguyen T."/>
            <person name="Pegot-Espagnet P."/>
            <person name="Pouilly N."/>
            <person name="Raftis F."/>
            <person name="Sallet E."/>
            <person name="Schiex T."/>
            <person name="Thomas J."/>
            <person name="Vandecasteele C."/>
            <person name="Vares D."/>
            <person name="Vear F."/>
            <person name="Vautrin S."/>
            <person name="Crespi M."/>
            <person name="Mangin B."/>
            <person name="Burke J.M."/>
            <person name="Salse J."/>
            <person name="Munos S."/>
            <person name="Vincourt P."/>
            <person name="Rieseberg L.H."/>
            <person name="Langlade N.B."/>
        </authorList>
    </citation>
    <scope>NUCLEOTIDE SEQUENCE [LARGE SCALE GENOMIC DNA]</scope>
    <source>
        <strain evidence="3">cv. SF193</strain>
    </source>
</reference>
<keyword evidence="3" id="KW-1185">Reference proteome</keyword>
<sequence>MILNGLFLWPSKALVLWVRSVVMVWWWMTAPPRVMAVVGWYDWGSRVARATSDT</sequence>
<evidence type="ECO:0000313" key="2">
    <source>
        <dbReference type="EMBL" id="OTF98308.1"/>
    </source>
</evidence>
<gene>
    <name evidence="2" type="ORF">HannXRQ_Chr14g0444201</name>
</gene>
<dbReference type="InParanoid" id="A0A251SI57"/>